<evidence type="ECO:0000256" key="6">
    <source>
        <dbReference type="ARBA" id="ARBA00023136"/>
    </source>
</evidence>
<dbReference type="AlphaFoldDB" id="A0A345YH46"/>
<feature type="transmembrane region" description="Helical" evidence="8">
    <location>
        <begin position="364"/>
        <end position="388"/>
    </location>
</feature>
<dbReference type="EMBL" id="CP031357">
    <property type="protein sequence ID" value="AXK43248.1"/>
    <property type="molecule type" value="Genomic_DNA"/>
</dbReference>
<evidence type="ECO:0000256" key="7">
    <source>
        <dbReference type="SAM" id="MobiDB-lite"/>
    </source>
</evidence>
<feature type="transmembrane region" description="Helical" evidence="8">
    <location>
        <begin position="280"/>
        <end position="300"/>
    </location>
</feature>
<feature type="transmembrane region" description="Helical" evidence="8">
    <location>
        <begin position="188"/>
        <end position="207"/>
    </location>
</feature>
<dbReference type="CDD" id="cd13127">
    <property type="entry name" value="MATE_tuaB_like"/>
    <property type="match status" value="1"/>
</dbReference>
<evidence type="ECO:0000256" key="5">
    <source>
        <dbReference type="ARBA" id="ARBA00022989"/>
    </source>
</evidence>
<protein>
    <submittedName>
        <fullName evidence="9">Lipopolysaccharide biosynthesis protein</fullName>
    </submittedName>
</protein>
<accession>A0A345YH46</accession>
<evidence type="ECO:0000256" key="8">
    <source>
        <dbReference type="SAM" id="Phobius"/>
    </source>
</evidence>
<dbReference type="GO" id="GO:0005886">
    <property type="term" value="C:plasma membrane"/>
    <property type="evidence" value="ECO:0007669"/>
    <property type="project" value="UniProtKB-SubCell"/>
</dbReference>
<dbReference type="Pfam" id="PF13440">
    <property type="entry name" value="Polysacc_synt_3"/>
    <property type="match status" value="1"/>
</dbReference>
<keyword evidence="10" id="KW-1185">Reference proteome</keyword>
<feature type="region of interest" description="Disordered" evidence="7">
    <location>
        <begin position="44"/>
        <end position="73"/>
    </location>
</feature>
<keyword evidence="5 8" id="KW-1133">Transmembrane helix</keyword>
<feature type="transmembrane region" description="Helical" evidence="8">
    <location>
        <begin position="88"/>
        <end position="108"/>
    </location>
</feature>
<sequence length="561" mass="60386">MRRFPLAAPEVHIGCVRWLSTTPCEGAPGFGAIPLIHHAESLPQAESDRSHSNRKAPSNHPMRISGVSEQEPPEGFGARVRKALAWRWGSQLFAQLITWGSTIMVVRLLDPSDYGLFAMSQVFVTALNFLNGWSFASSLIQADKIGRREIGQVFAVLLLTNTMLAAIQLVLAPVAADYYGQPAVADLLRVQALIFLTIPFTALPTALLSRRLEFRSQGIANMASAIVGAVTALVLALLDYGVWALIFAPIAAFFVRGLMVTIAARLWVMPVFDLRGAGRMISFGGVLTVCQFFWIIQSQSDIFIAGRVLSTYELGLYSEALFLTLIVTGRFIPPLNDVAFPAYAELHKAGRSLAPYFERTVRSVLLVVSPIYIGLALTAPEAILVVFGEKWVAMAPYVSGLAIVMPLMAVQIICSPTVTAIGKERIYLATNIAGAAIFASAFLIGIRYGAPGLVKAWWFAAPTLLLVTLALILPRMKFGAGRFVATAVPSTIGCAIMAASVLGLRSMLPSDLHAAAVLAILAISGAAVYAATLFVLWPQIVKDSLRMLRSPRAAVAPNPLP</sequence>
<keyword evidence="4 8" id="KW-0812">Transmembrane</keyword>
<reference evidence="10" key="1">
    <citation type="submission" date="2018-07" db="EMBL/GenBank/DDBJ databases">
        <title>Genome sequence of Erythrobacter strain YH-07, an antagonistic bacterium isolated from Yellow Sea.</title>
        <authorList>
            <person name="Tang T."/>
            <person name="Liu Q."/>
            <person name="Sun X."/>
        </authorList>
    </citation>
    <scope>NUCLEOTIDE SEQUENCE [LARGE SCALE GENOMIC DNA]</scope>
    <source>
        <strain evidence="10">YH-07</strain>
    </source>
</reference>
<gene>
    <name evidence="9" type="ORF">DVR09_13825</name>
</gene>
<evidence type="ECO:0000313" key="10">
    <source>
        <dbReference type="Proteomes" id="UP000254508"/>
    </source>
</evidence>
<feature type="transmembrane region" description="Helical" evidence="8">
    <location>
        <begin position="219"/>
        <end position="238"/>
    </location>
</feature>
<dbReference type="InterPro" id="IPR050833">
    <property type="entry name" value="Poly_Biosynth_Transport"/>
</dbReference>
<evidence type="ECO:0000256" key="2">
    <source>
        <dbReference type="ARBA" id="ARBA00007430"/>
    </source>
</evidence>
<comment type="similarity">
    <text evidence="2">Belongs to the polysaccharide synthase family.</text>
</comment>
<dbReference type="OrthoDB" id="7605542at2"/>
<keyword evidence="6 8" id="KW-0472">Membrane</keyword>
<comment type="subcellular location">
    <subcellularLocation>
        <location evidence="1">Cell membrane</location>
        <topology evidence="1">Multi-pass membrane protein</topology>
    </subcellularLocation>
</comment>
<keyword evidence="3" id="KW-1003">Cell membrane</keyword>
<evidence type="ECO:0000313" key="9">
    <source>
        <dbReference type="EMBL" id="AXK43248.1"/>
    </source>
</evidence>
<feature type="transmembrane region" description="Helical" evidence="8">
    <location>
        <begin position="394"/>
        <end position="414"/>
    </location>
</feature>
<dbReference type="PANTHER" id="PTHR30250">
    <property type="entry name" value="PST FAMILY PREDICTED COLANIC ACID TRANSPORTER"/>
    <property type="match status" value="1"/>
</dbReference>
<evidence type="ECO:0000256" key="3">
    <source>
        <dbReference type="ARBA" id="ARBA00022475"/>
    </source>
</evidence>
<feature type="transmembrane region" description="Helical" evidence="8">
    <location>
        <begin position="480"/>
        <end position="502"/>
    </location>
</feature>
<feature type="transmembrane region" description="Helical" evidence="8">
    <location>
        <begin position="114"/>
        <end position="133"/>
    </location>
</feature>
<feature type="transmembrane region" description="Helical" evidence="8">
    <location>
        <begin position="426"/>
        <end position="450"/>
    </location>
</feature>
<proteinExistence type="inferred from homology"/>
<feature type="transmembrane region" description="Helical" evidence="8">
    <location>
        <begin position="456"/>
        <end position="473"/>
    </location>
</feature>
<dbReference type="PANTHER" id="PTHR30250:SF10">
    <property type="entry name" value="LIPOPOLYSACCHARIDE BIOSYNTHESIS PROTEIN WZXC"/>
    <property type="match status" value="1"/>
</dbReference>
<evidence type="ECO:0000256" key="4">
    <source>
        <dbReference type="ARBA" id="ARBA00022692"/>
    </source>
</evidence>
<dbReference type="KEGG" id="err:DVR09_13825"/>
<feature type="transmembrane region" description="Helical" evidence="8">
    <location>
        <begin position="153"/>
        <end position="176"/>
    </location>
</feature>
<feature type="transmembrane region" description="Helical" evidence="8">
    <location>
        <begin position="320"/>
        <end position="343"/>
    </location>
</feature>
<feature type="transmembrane region" description="Helical" evidence="8">
    <location>
        <begin position="514"/>
        <end position="537"/>
    </location>
</feature>
<dbReference type="Proteomes" id="UP000254508">
    <property type="component" value="Chromosome"/>
</dbReference>
<feature type="transmembrane region" description="Helical" evidence="8">
    <location>
        <begin position="244"/>
        <end position="268"/>
    </location>
</feature>
<evidence type="ECO:0000256" key="1">
    <source>
        <dbReference type="ARBA" id="ARBA00004651"/>
    </source>
</evidence>
<name>A0A345YH46_9SPHN</name>
<organism evidence="9 10">
    <name type="scientific">Erythrobacter aureus</name>
    <dbReference type="NCBI Taxonomy" id="2182384"/>
    <lineage>
        <taxon>Bacteria</taxon>
        <taxon>Pseudomonadati</taxon>
        <taxon>Pseudomonadota</taxon>
        <taxon>Alphaproteobacteria</taxon>
        <taxon>Sphingomonadales</taxon>
        <taxon>Erythrobacteraceae</taxon>
        <taxon>Erythrobacter/Porphyrobacter group</taxon>
        <taxon>Erythrobacter</taxon>
    </lineage>
</organism>